<dbReference type="CDD" id="cd22157">
    <property type="entry name" value="F-box_AtFBW1-like"/>
    <property type="match status" value="1"/>
</dbReference>
<feature type="domain" description="F-box" evidence="1">
    <location>
        <begin position="14"/>
        <end position="60"/>
    </location>
</feature>
<accession>A0A3L6THC8</accession>
<comment type="caution">
    <text evidence="2">The sequence shown here is derived from an EMBL/GenBank/DDBJ whole genome shotgun (WGS) entry which is preliminary data.</text>
</comment>
<dbReference type="InterPro" id="IPR013187">
    <property type="entry name" value="F-box-assoc_dom_typ3"/>
</dbReference>
<dbReference type="SUPFAM" id="SSF81383">
    <property type="entry name" value="F-box domain"/>
    <property type="match status" value="1"/>
</dbReference>
<dbReference type="NCBIfam" id="TIGR01640">
    <property type="entry name" value="F_box_assoc_1"/>
    <property type="match status" value="1"/>
</dbReference>
<dbReference type="PANTHER" id="PTHR31672">
    <property type="entry name" value="BNACNNG10540D PROTEIN"/>
    <property type="match status" value="1"/>
</dbReference>
<proteinExistence type="predicted"/>
<dbReference type="PANTHER" id="PTHR31672:SF2">
    <property type="entry name" value="F-BOX DOMAIN-CONTAINING PROTEIN"/>
    <property type="match status" value="1"/>
</dbReference>
<dbReference type="InterPro" id="IPR050796">
    <property type="entry name" value="SCF_F-box_component"/>
</dbReference>
<keyword evidence="3" id="KW-1185">Reference proteome</keyword>
<sequence>MELSSRPPEQRCGALAIANLPEAILSEILLLLPPKSILRCRAVCKSWRAATSDRAFLLAHHRRQPPRRLYTFVREVGRNHDDLNVLDFCVEAIDFRSHEFLSVARFTGEDYDCSLGDSPLVIHAACDGLLLMSYNNYLHLCNPTTRQWLWVFPPALQHDRVVGLYYAHDHSSEYRVLYYRAFSGDVEPTFYISTVGSGKERCIWPHSLSASLRAWLAKESEGTKFNEPFLFHGNLHWLPHLGRHNKIVMFDTVDEVFKWLQLPVKTRNVVSFLEIEGKLAMSNSHIESSYVDLWLLLDYKRVVWVHKYHIELPVIEIRRFEEDGGWLPHIVSEEGDILVDGFYWQMHYDIKGNLLKKFWCNGRMLNFTAHILQESLVPDAVFHNLDNESRHAPHFFRGL</sequence>
<dbReference type="PROSITE" id="PS50181">
    <property type="entry name" value="FBOX"/>
    <property type="match status" value="1"/>
</dbReference>
<evidence type="ECO:0000259" key="1">
    <source>
        <dbReference type="PROSITE" id="PS50181"/>
    </source>
</evidence>
<evidence type="ECO:0000313" key="3">
    <source>
        <dbReference type="Proteomes" id="UP000275267"/>
    </source>
</evidence>
<protein>
    <submittedName>
        <fullName evidence="2">F-box domain containing protein, expressed</fullName>
    </submittedName>
</protein>
<dbReference type="STRING" id="4540.A0A3L6THC8"/>
<dbReference type="OrthoDB" id="692435at2759"/>
<reference evidence="3" key="1">
    <citation type="journal article" date="2019" name="Nat. Commun.">
        <title>The genome of broomcorn millet.</title>
        <authorList>
            <person name="Zou C."/>
            <person name="Miki D."/>
            <person name="Li D."/>
            <person name="Tang Q."/>
            <person name="Xiao L."/>
            <person name="Rajput S."/>
            <person name="Deng P."/>
            <person name="Jia W."/>
            <person name="Huang R."/>
            <person name="Zhang M."/>
            <person name="Sun Y."/>
            <person name="Hu J."/>
            <person name="Fu X."/>
            <person name="Schnable P.S."/>
            <person name="Li F."/>
            <person name="Zhang H."/>
            <person name="Feng B."/>
            <person name="Zhu X."/>
            <person name="Liu R."/>
            <person name="Schnable J.C."/>
            <person name="Zhu J.-K."/>
            <person name="Zhang H."/>
        </authorList>
    </citation>
    <scope>NUCLEOTIDE SEQUENCE [LARGE SCALE GENOMIC DNA]</scope>
</reference>
<dbReference type="Pfam" id="PF08268">
    <property type="entry name" value="FBA_3"/>
    <property type="match status" value="1"/>
</dbReference>
<dbReference type="Pfam" id="PF12937">
    <property type="entry name" value="F-box-like"/>
    <property type="match status" value="1"/>
</dbReference>
<dbReference type="InterPro" id="IPR036047">
    <property type="entry name" value="F-box-like_dom_sf"/>
</dbReference>
<dbReference type="SMART" id="SM00256">
    <property type="entry name" value="FBOX"/>
    <property type="match status" value="1"/>
</dbReference>
<organism evidence="2 3">
    <name type="scientific">Panicum miliaceum</name>
    <name type="common">Proso millet</name>
    <name type="synonym">Broomcorn millet</name>
    <dbReference type="NCBI Taxonomy" id="4540"/>
    <lineage>
        <taxon>Eukaryota</taxon>
        <taxon>Viridiplantae</taxon>
        <taxon>Streptophyta</taxon>
        <taxon>Embryophyta</taxon>
        <taxon>Tracheophyta</taxon>
        <taxon>Spermatophyta</taxon>
        <taxon>Magnoliopsida</taxon>
        <taxon>Liliopsida</taxon>
        <taxon>Poales</taxon>
        <taxon>Poaceae</taxon>
        <taxon>PACMAD clade</taxon>
        <taxon>Panicoideae</taxon>
        <taxon>Panicodae</taxon>
        <taxon>Paniceae</taxon>
        <taxon>Panicinae</taxon>
        <taxon>Panicum</taxon>
        <taxon>Panicum sect. Panicum</taxon>
    </lineage>
</organism>
<dbReference type="Proteomes" id="UP000275267">
    <property type="component" value="Unassembled WGS sequence"/>
</dbReference>
<dbReference type="AlphaFoldDB" id="A0A3L6THC8"/>
<name>A0A3L6THC8_PANMI</name>
<dbReference type="InterPro" id="IPR001810">
    <property type="entry name" value="F-box_dom"/>
</dbReference>
<dbReference type="EMBL" id="PQIB02000001">
    <property type="protein sequence ID" value="RLN38865.1"/>
    <property type="molecule type" value="Genomic_DNA"/>
</dbReference>
<dbReference type="Gene3D" id="1.20.1280.50">
    <property type="match status" value="1"/>
</dbReference>
<dbReference type="InterPro" id="IPR017451">
    <property type="entry name" value="F-box-assoc_interact_dom"/>
</dbReference>
<evidence type="ECO:0000313" key="2">
    <source>
        <dbReference type="EMBL" id="RLN38865.1"/>
    </source>
</evidence>
<gene>
    <name evidence="2" type="ORF">C2845_PM01G12980</name>
</gene>